<feature type="region of interest" description="Disordered" evidence="5">
    <location>
        <begin position="69"/>
        <end position="104"/>
    </location>
</feature>
<dbReference type="InterPro" id="IPR021137">
    <property type="entry name" value="Ribosomal_bL35-like"/>
</dbReference>
<dbReference type="EMBL" id="JALJOQ010000041">
    <property type="protein sequence ID" value="KAK9805828.1"/>
    <property type="molecule type" value="Genomic_DNA"/>
</dbReference>
<keyword evidence="3 4" id="KW-0687">Ribonucleoprotein</keyword>
<proteinExistence type="inferred from homology"/>
<dbReference type="GO" id="GO:0015934">
    <property type="term" value="C:large ribosomal subunit"/>
    <property type="evidence" value="ECO:0007669"/>
    <property type="project" value="TreeGrafter"/>
</dbReference>
<protein>
    <recommendedName>
        <fullName evidence="4">50S ribosomal protein L35</fullName>
    </recommendedName>
</protein>
<feature type="compositionally biased region" description="Basic and acidic residues" evidence="5">
    <location>
        <begin position="92"/>
        <end position="104"/>
    </location>
</feature>
<dbReference type="InterPro" id="IPR001706">
    <property type="entry name" value="Ribosomal_bL35"/>
</dbReference>
<comment type="similarity">
    <text evidence="1 4">Belongs to the bacterial ribosomal protein bL35 family.</text>
</comment>
<dbReference type="PANTHER" id="PTHR33343:SF1">
    <property type="entry name" value="LARGE RIBOSOMAL SUBUNIT PROTEIN BL35M"/>
    <property type="match status" value="1"/>
</dbReference>
<dbReference type="GO" id="GO:0006412">
    <property type="term" value="P:translation"/>
    <property type="evidence" value="ECO:0007669"/>
    <property type="project" value="InterPro"/>
</dbReference>
<name>A0AAW1PBJ5_9CHLO</name>
<feature type="compositionally biased region" description="Basic residues" evidence="5">
    <location>
        <begin position="69"/>
        <end position="90"/>
    </location>
</feature>
<keyword evidence="2 4" id="KW-0689">Ribosomal protein</keyword>
<dbReference type="PANTHER" id="PTHR33343">
    <property type="entry name" value="54S RIBOSOMAL PROTEIN BL35M"/>
    <property type="match status" value="1"/>
</dbReference>
<dbReference type="PRINTS" id="PR00064">
    <property type="entry name" value="RIBOSOMALL35"/>
</dbReference>
<evidence type="ECO:0000256" key="2">
    <source>
        <dbReference type="ARBA" id="ARBA00022980"/>
    </source>
</evidence>
<dbReference type="GO" id="GO:0003735">
    <property type="term" value="F:structural constituent of ribosome"/>
    <property type="evidence" value="ECO:0007669"/>
    <property type="project" value="InterPro"/>
</dbReference>
<keyword evidence="7" id="KW-1185">Reference proteome</keyword>
<reference evidence="6 7" key="1">
    <citation type="journal article" date="2024" name="Nat. Commun.">
        <title>Phylogenomics reveals the evolutionary origins of lichenization in chlorophyte algae.</title>
        <authorList>
            <person name="Puginier C."/>
            <person name="Libourel C."/>
            <person name="Otte J."/>
            <person name="Skaloud P."/>
            <person name="Haon M."/>
            <person name="Grisel S."/>
            <person name="Petersen M."/>
            <person name="Berrin J.G."/>
            <person name="Delaux P.M."/>
            <person name="Dal Grande F."/>
            <person name="Keller J."/>
        </authorList>
    </citation>
    <scope>NUCLEOTIDE SEQUENCE [LARGE SCALE GENOMIC DNA]</scope>
    <source>
        <strain evidence="6 7">SAG 2036</strain>
    </source>
</reference>
<gene>
    <name evidence="6" type="ORF">WJX73_004549</name>
</gene>
<dbReference type="Proteomes" id="UP001465755">
    <property type="component" value="Unassembled WGS sequence"/>
</dbReference>
<evidence type="ECO:0000256" key="4">
    <source>
        <dbReference type="RuleBase" id="RU000568"/>
    </source>
</evidence>
<dbReference type="InterPro" id="IPR037229">
    <property type="entry name" value="Ribosomal_bL35_sf"/>
</dbReference>
<sequence>MNTLLRPMANLRLSCGHQQVRQRVACRAPDLHTQSRNELLTAFPQAGSQPQRQTRPQVIVAKYKMKTRKAAAKRFRTTGSGKVKRRHCGKQHINEKKSPKRLHDLGKPALVNKADMDNVAKCLPYAKIK</sequence>
<dbReference type="InterPro" id="IPR018265">
    <property type="entry name" value="Ribosomal_bL35_CS"/>
</dbReference>
<evidence type="ECO:0000313" key="6">
    <source>
        <dbReference type="EMBL" id="KAK9805828.1"/>
    </source>
</evidence>
<dbReference type="HAMAP" id="MF_00514">
    <property type="entry name" value="Ribosomal_bL35"/>
    <property type="match status" value="1"/>
</dbReference>
<dbReference type="Gene3D" id="4.10.410.60">
    <property type="match status" value="1"/>
</dbReference>
<dbReference type="PROSITE" id="PS00936">
    <property type="entry name" value="RIBOSOMAL_L35"/>
    <property type="match status" value="1"/>
</dbReference>
<dbReference type="Pfam" id="PF01632">
    <property type="entry name" value="Ribosomal_L35p"/>
    <property type="match status" value="1"/>
</dbReference>
<dbReference type="NCBIfam" id="TIGR00001">
    <property type="entry name" value="rpmI_bact"/>
    <property type="match status" value="1"/>
</dbReference>
<evidence type="ECO:0000256" key="3">
    <source>
        <dbReference type="ARBA" id="ARBA00023274"/>
    </source>
</evidence>
<evidence type="ECO:0000256" key="5">
    <source>
        <dbReference type="SAM" id="MobiDB-lite"/>
    </source>
</evidence>
<evidence type="ECO:0000313" key="7">
    <source>
        <dbReference type="Proteomes" id="UP001465755"/>
    </source>
</evidence>
<accession>A0AAW1PBJ5</accession>
<dbReference type="SUPFAM" id="SSF143034">
    <property type="entry name" value="L35p-like"/>
    <property type="match status" value="1"/>
</dbReference>
<evidence type="ECO:0000256" key="1">
    <source>
        <dbReference type="ARBA" id="ARBA00006598"/>
    </source>
</evidence>
<dbReference type="FunFam" id="4.10.410.60:FF:000001">
    <property type="entry name" value="50S ribosomal protein L35"/>
    <property type="match status" value="1"/>
</dbReference>
<comment type="caution">
    <text evidence="6">The sequence shown here is derived from an EMBL/GenBank/DDBJ whole genome shotgun (WGS) entry which is preliminary data.</text>
</comment>
<dbReference type="AlphaFoldDB" id="A0AAW1PBJ5"/>
<organism evidence="6 7">
    <name type="scientific">Symbiochloris irregularis</name>
    <dbReference type="NCBI Taxonomy" id="706552"/>
    <lineage>
        <taxon>Eukaryota</taxon>
        <taxon>Viridiplantae</taxon>
        <taxon>Chlorophyta</taxon>
        <taxon>core chlorophytes</taxon>
        <taxon>Trebouxiophyceae</taxon>
        <taxon>Trebouxiales</taxon>
        <taxon>Trebouxiaceae</taxon>
        <taxon>Symbiochloris</taxon>
    </lineage>
</organism>